<evidence type="ECO:0000256" key="2">
    <source>
        <dbReference type="ARBA" id="ARBA00022605"/>
    </source>
</evidence>
<evidence type="ECO:0000256" key="1">
    <source>
        <dbReference type="ARBA" id="ARBA00022490"/>
    </source>
</evidence>
<evidence type="ECO:0000313" key="8">
    <source>
        <dbReference type="EMBL" id="MBP1920898.1"/>
    </source>
</evidence>
<comment type="catalytic activity">
    <reaction evidence="6 7">
        <text>L-homoserine + acetyl-CoA = O-acetyl-L-homoserine + CoA</text>
        <dbReference type="Rhea" id="RHEA:13701"/>
        <dbReference type="ChEBI" id="CHEBI:57287"/>
        <dbReference type="ChEBI" id="CHEBI:57288"/>
        <dbReference type="ChEBI" id="CHEBI:57476"/>
        <dbReference type="ChEBI" id="CHEBI:57716"/>
        <dbReference type="EC" id="2.3.1.31"/>
    </reaction>
</comment>
<keyword evidence="2 7" id="KW-0028">Amino-acid biosynthesis</keyword>
<keyword evidence="1 7" id="KW-0963">Cytoplasm</keyword>
<evidence type="ECO:0000256" key="6">
    <source>
        <dbReference type="ARBA" id="ARBA00049043"/>
    </source>
</evidence>
<comment type="caution">
    <text evidence="8">The sequence shown here is derived from an EMBL/GenBank/DDBJ whole genome shotgun (WGS) entry which is preliminary data.</text>
</comment>
<feature type="active site" description="Proton acceptor" evidence="7">
    <location>
        <position position="235"/>
    </location>
</feature>
<evidence type="ECO:0000256" key="4">
    <source>
        <dbReference type="ARBA" id="ARBA00023167"/>
    </source>
</evidence>
<proteinExistence type="inferred from homology"/>
<dbReference type="NCBIfam" id="TIGR01001">
    <property type="entry name" value="metA"/>
    <property type="match status" value="1"/>
</dbReference>
<gene>
    <name evidence="7" type="primary">metAA</name>
    <name evidence="8" type="ORF">J2Z34_003418</name>
</gene>
<evidence type="ECO:0000313" key="9">
    <source>
        <dbReference type="Proteomes" id="UP001519271"/>
    </source>
</evidence>
<dbReference type="GO" id="GO:0008899">
    <property type="term" value="F:homoserine O-succinyltransferase activity"/>
    <property type="evidence" value="ECO:0007669"/>
    <property type="project" value="UniProtKB-EC"/>
</dbReference>
<name>A0ABS4G8J9_9CLOT</name>
<keyword evidence="9" id="KW-1185">Reference proteome</keyword>
<dbReference type="PANTHER" id="PTHR20919">
    <property type="entry name" value="HOMOSERINE O-SUCCINYLTRANSFERASE"/>
    <property type="match status" value="1"/>
</dbReference>
<dbReference type="RefSeq" id="WP_209461050.1">
    <property type="nucleotide sequence ID" value="NZ_JAGGKC010000048.1"/>
</dbReference>
<evidence type="ECO:0000256" key="7">
    <source>
        <dbReference type="HAMAP-Rule" id="MF_00295"/>
    </source>
</evidence>
<dbReference type="HAMAP" id="MF_00295">
    <property type="entry name" value="MetA_acyltransf"/>
    <property type="match status" value="1"/>
</dbReference>
<dbReference type="Pfam" id="PF04204">
    <property type="entry name" value="HTS"/>
    <property type="match status" value="1"/>
</dbReference>
<comment type="pathway">
    <text evidence="7">Amino-acid biosynthesis; L-methionine biosynthesis via de novo pathway; O-acetyl-L-homoserine from L-homoserine: step 1/1.</text>
</comment>
<accession>A0ABS4G8J9</accession>
<feature type="active site" evidence="7">
    <location>
        <position position="237"/>
    </location>
</feature>
<feature type="binding site" evidence="7">
    <location>
        <position position="249"/>
    </location>
    <ligand>
        <name>substrate</name>
    </ligand>
</feature>
<keyword evidence="4 7" id="KW-0486">Methionine biosynthesis</keyword>
<comment type="subcellular location">
    <subcellularLocation>
        <location evidence="7">Cytoplasm</location>
    </subcellularLocation>
</comment>
<organism evidence="8 9">
    <name type="scientific">Youngiibacter multivorans</name>
    <dbReference type="NCBI Taxonomy" id="937251"/>
    <lineage>
        <taxon>Bacteria</taxon>
        <taxon>Bacillati</taxon>
        <taxon>Bacillota</taxon>
        <taxon>Clostridia</taxon>
        <taxon>Eubacteriales</taxon>
        <taxon>Clostridiaceae</taxon>
        <taxon>Youngiibacter</taxon>
    </lineage>
</organism>
<dbReference type="EMBL" id="JAGGKC010000048">
    <property type="protein sequence ID" value="MBP1920898.1"/>
    <property type="molecule type" value="Genomic_DNA"/>
</dbReference>
<dbReference type="Proteomes" id="UP001519271">
    <property type="component" value="Unassembled WGS sequence"/>
</dbReference>
<dbReference type="CDD" id="cd03131">
    <property type="entry name" value="GATase1_HTS"/>
    <property type="match status" value="1"/>
</dbReference>
<feature type="site" description="Important for substrate specificity" evidence="7">
    <location>
        <position position="192"/>
    </location>
</feature>
<dbReference type="SUPFAM" id="SSF52317">
    <property type="entry name" value="Class I glutamine amidotransferase-like"/>
    <property type="match status" value="1"/>
</dbReference>
<evidence type="ECO:0000256" key="3">
    <source>
        <dbReference type="ARBA" id="ARBA00022679"/>
    </source>
</evidence>
<protein>
    <recommendedName>
        <fullName evidence="7">Homoserine O-acetyltransferase</fullName>
        <shortName evidence="7">HAT</shortName>
        <ecNumber evidence="7">2.3.1.31</ecNumber>
    </recommendedName>
    <alternativeName>
        <fullName evidence="7">Homoserine transacetylase</fullName>
        <shortName evidence="7">HTA</shortName>
    </alternativeName>
</protein>
<dbReference type="InterPro" id="IPR029062">
    <property type="entry name" value="Class_I_gatase-like"/>
</dbReference>
<keyword evidence="5 7" id="KW-0012">Acyltransferase</keyword>
<dbReference type="InterPro" id="IPR033752">
    <property type="entry name" value="MetA_family"/>
</dbReference>
<comment type="similarity">
    <text evidence="7">Belongs to the MetA family.</text>
</comment>
<feature type="site" description="Important for acyl-CoA specificity" evidence="7">
    <location>
        <position position="111"/>
    </location>
</feature>
<evidence type="ECO:0000256" key="5">
    <source>
        <dbReference type="ARBA" id="ARBA00023315"/>
    </source>
</evidence>
<dbReference type="PANTHER" id="PTHR20919:SF0">
    <property type="entry name" value="HOMOSERINE O-SUCCINYLTRANSFERASE"/>
    <property type="match status" value="1"/>
</dbReference>
<feature type="active site" description="Acyl-thioester intermediate" evidence="7">
    <location>
        <position position="142"/>
    </location>
</feature>
<dbReference type="PIRSF" id="PIRSF000450">
    <property type="entry name" value="H_ser_succinyltr"/>
    <property type="match status" value="1"/>
</dbReference>
<dbReference type="Gene3D" id="3.40.50.880">
    <property type="match status" value="1"/>
</dbReference>
<keyword evidence="3 7" id="KW-0808">Transferase</keyword>
<reference evidence="8 9" key="1">
    <citation type="submission" date="2021-03" db="EMBL/GenBank/DDBJ databases">
        <title>Genomic Encyclopedia of Type Strains, Phase IV (KMG-IV): sequencing the most valuable type-strain genomes for metagenomic binning, comparative biology and taxonomic classification.</title>
        <authorList>
            <person name="Goeker M."/>
        </authorList>
    </citation>
    <scope>NUCLEOTIDE SEQUENCE [LARGE SCALE GENOMIC DNA]</scope>
    <source>
        <strain evidence="8 9">DSM 6139</strain>
    </source>
</reference>
<comment type="function">
    <text evidence="7">Transfers an acetyl group from acetyl-CoA to L-homoserine, forming acetyl-L-homoserine.</text>
</comment>
<comment type="caution">
    <text evidence="7">Lacks conserved residue(s) required for the propagation of feature annotation.</text>
</comment>
<dbReference type="InterPro" id="IPR005697">
    <property type="entry name" value="HST_MetA"/>
</dbReference>
<dbReference type="EC" id="2.3.1.31" evidence="7"/>
<feature type="binding site" evidence="7">
    <location>
        <position position="163"/>
    </location>
    <ligand>
        <name>substrate</name>
    </ligand>
</feature>
<sequence>MPILVPKGLPAYKTLKEENIFVMDEKRGQKQDIRPLRVAIVNLMPTKETTEEQLIRLLANTPLQVEVQLLSMGSHDSKNTDRTYLDNFYKTFDEVKHQKYDGMIITGAPVEFLPFEDVDYWKELTEIMDYCRDNVFSTIHICWGAQAGLYRHFGINKHVLDKKLFGVFLTKVKEKKSELMRGFDEEFYAPQSRHTQVEREEILKVPDLKILADSEETGPHIVATRDKSLIFIQGHMEYDKDSLKNEYDRDIAKGMNMEVPKNYFRNDDPKKGVLFRWRGHGNLFYANWLNFVYQGTPYDLNDLPKLREKKSHKEV</sequence>
<feature type="binding site" evidence="7">
    <location>
        <position position="192"/>
    </location>
    <ligand>
        <name>substrate</name>
    </ligand>
</feature>